<dbReference type="PROSITE" id="PS00211">
    <property type="entry name" value="ABC_TRANSPORTER_1"/>
    <property type="match status" value="1"/>
</dbReference>
<evidence type="ECO:0000313" key="7">
    <source>
        <dbReference type="EMBL" id="AEB08470.1"/>
    </source>
</evidence>
<evidence type="ECO:0000256" key="5">
    <source>
        <dbReference type="ARBA" id="ARBA00037066"/>
    </source>
</evidence>
<evidence type="ECO:0000256" key="4">
    <source>
        <dbReference type="ARBA" id="ARBA00022967"/>
    </source>
</evidence>
<name>F2NG57_DESAR</name>
<keyword evidence="7" id="KW-0378">Hydrolase</keyword>
<accession>F2NG57</accession>
<keyword evidence="1" id="KW-0813">Transport</keyword>
<dbReference type="PANTHER" id="PTHR42794:SF1">
    <property type="entry name" value="HEMIN IMPORT ATP-BINDING PROTEIN HMUV"/>
    <property type="match status" value="1"/>
</dbReference>
<dbReference type="GO" id="GO:0005524">
    <property type="term" value="F:ATP binding"/>
    <property type="evidence" value="ECO:0007669"/>
    <property type="project" value="UniProtKB-KW"/>
</dbReference>
<sequence length="288" mass="31589">MNPAVCLEQVFVGYGDRPILHDLSFEVATGSFFIVIGPNSSGKTTLAKTLAGIIRPLGGKVEILGRPLASYSRKSLARQVAVVPQYSPIEAPFSVTEVVLMGRSPHLSLAGLETNRDLRIAAEAMEATNVTHLAKRRLNQLSGGELQRVVIARAICQQPQIIILDEPTASLDLAHQVHIMDLMEKLKKERGFTIIMISHDLNLAAMYGDTLLLLHKGRVASQGCPSTVLTYEQLEQIYGCILLVGENPLMHRPQVTLVPGRFIQENLQGVSQIKSRNASPFPQKIENQ</sequence>
<feature type="domain" description="ABC transporter" evidence="6">
    <location>
        <begin position="5"/>
        <end position="241"/>
    </location>
</feature>
<dbReference type="AlphaFoldDB" id="F2NG57"/>
<dbReference type="PANTHER" id="PTHR42794">
    <property type="entry name" value="HEMIN IMPORT ATP-BINDING PROTEIN HMUV"/>
    <property type="match status" value="1"/>
</dbReference>
<dbReference type="OrthoDB" id="9809450at2"/>
<dbReference type="PROSITE" id="PS50893">
    <property type="entry name" value="ABC_TRANSPORTER_2"/>
    <property type="match status" value="1"/>
</dbReference>
<proteinExistence type="predicted"/>
<protein>
    <submittedName>
        <fullName evidence="7">Iron-chelate-transporting ATPase</fullName>
        <ecNumber evidence="7">3.6.3.34</ecNumber>
    </submittedName>
</protein>
<dbReference type="InterPro" id="IPR003593">
    <property type="entry name" value="AAA+_ATPase"/>
</dbReference>
<dbReference type="RefSeq" id="WP_013705583.1">
    <property type="nucleotide sequence ID" value="NC_015388.1"/>
</dbReference>
<keyword evidence="4" id="KW-1278">Translocase</keyword>
<dbReference type="Pfam" id="PF00005">
    <property type="entry name" value="ABC_tran"/>
    <property type="match status" value="1"/>
</dbReference>
<comment type="function">
    <text evidence="5">Part of the ABC transporter complex HmuTUV involved in hemin import. Responsible for energy coupling to the transport system.</text>
</comment>
<dbReference type="FunFam" id="3.40.50.300:FF:000134">
    <property type="entry name" value="Iron-enterobactin ABC transporter ATP-binding protein"/>
    <property type="match status" value="1"/>
</dbReference>
<dbReference type="SUPFAM" id="SSF52540">
    <property type="entry name" value="P-loop containing nucleoside triphosphate hydrolases"/>
    <property type="match status" value="1"/>
</dbReference>
<dbReference type="InterPro" id="IPR017871">
    <property type="entry name" value="ABC_transporter-like_CS"/>
</dbReference>
<dbReference type="HOGENOM" id="CLU_000604_1_11_7"/>
<reference evidence="7 8" key="1">
    <citation type="journal article" date="2011" name="Stand. Genomic Sci.">
        <title>Complete genome sequence of the acetate-degrading sulfate reducer Desulfobacca acetoxidans type strain (ASRB2).</title>
        <authorList>
            <person name="Goker M."/>
            <person name="Teshima H."/>
            <person name="Lapidus A."/>
            <person name="Nolan M."/>
            <person name="Lucas S."/>
            <person name="Hammon N."/>
            <person name="Deshpande S."/>
            <person name="Cheng J.F."/>
            <person name="Tapia R."/>
            <person name="Han C."/>
            <person name="Goodwin L."/>
            <person name="Pitluck S."/>
            <person name="Huntemann M."/>
            <person name="Liolios K."/>
            <person name="Ivanova N."/>
            <person name="Pagani I."/>
            <person name="Mavromatis K."/>
            <person name="Ovchinikova G."/>
            <person name="Pati A."/>
            <person name="Chen A."/>
            <person name="Palaniappan K."/>
            <person name="Land M."/>
            <person name="Hauser L."/>
            <person name="Brambilla E.M."/>
            <person name="Rohde M."/>
            <person name="Spring S."/>
            <person name="Detter J.C."/>
            <person name="Woyke T."/>
            <person name="Bristow J."/>
            <person name="Eisen J.A."/>
            <person name="Markowitz V."/>
            <person name="Hugenholtz P."/>
            <person name="Kyrpides N.C."/>
            <person name="Klenk H.P."/>
        </authorList>
    </citation>
    <scope>NUCLEOTIDE SEQUENCE [LARGE SCALE GENOMIC DNA]</scope>
    <source>
        <strain evidence="8">ATCC 700848 / DSM 11109 / ASRB2</strain>
    </source>
</reference>
<keyword evidence="2" id="KW-0547">Nucleotide-binding</keyword>
<keyword evidence="3" id="KW-0067">ATP-binding</keyword>
<evidence type="ECO:0000313" key="8">
    <source>
        <dbReference type="Proteomes" id="UP000000483"/>
    </source>
</evidence>
<dbReference type="EC" id="3.6.3.34" evidence="7"/>
<keyword evidence="8" id="KW-1185">Reference proteome</keyword>
<dbReference type="KEGG" id="dao:Desac_0584"/>
<reference evidence="8" key="2">
    <citation type="submission" date="2011-03" db="EMBL/GenBank/DDBJ databases">
        <title>The complete genome of Desulfobacca acetoxidans DSM 11109.</title>
        <authorList>
            <consortium name="US DOE Joint Genome Institute (JGI-PGF)"/>
            <person name="Lucas S."/>
            <person name="Copeland A."/>
            <person name="Lapidus A."/>
            <person name="Bruce D."/>
            <person name="Goodwin L."/>
            <person name="Pitluck S."/>
            <person name="Peters L."/>
            <person name="Kyrpides N."/>
            <person name="Mavromatis K."/>
            <person name="Ivanova N."/>
            <person name="Ovchinnikova G."/>
            <person name="Teshima H."/>
            <person name="Detter J.C."/>
            <person name="Han C."/>
            <person name="Land M."/>
            <person name="Hauser L."/>
            <person name="Markowitz V."/>
            <person name="Cheng J.-F."/>
            <person name="Hugenholtz P."/>
            <person name="Woyke T."/>
            <person name="Wu D."/>
            <person name="Spring S."/>
            <person name="Schueler E."/>
            <person name="Brambilla E."/>
            <person name="Klenk H.-P."/>
            <person name="Eisen J.A."/>
        </authorList>
    </citation>
    <scope>NUCLEOTIDE SEQUENCE [LARGE SCALE GENOMIC DNA]</scope>
    <source>
        <strain evidence="8">ATCC 700848 / DSM 11109 / ASRB2</strain>
    </source>
</reference>
<dbReference type="InterPro" id="IPR003439">
    <property type="entry name" value="ABC_transporter-like_ATP-bd"/>
</dbReference>
<evidence type="ECO:0000256" key="2">
    <source>
        <dbReference type="ARBA" id="ARBA00022741"/>
    </source>
</evidence>
<dbReference type="eggNOG" id="COG1120">
    <property type="taxonomic scope" value="Bacteria"/>
</dbReference>
<dbReference type="Proteomes" id="UP000000483">
    <property type="component" value="Chromosome"/>
</dbReference>
<dbReference type="Gene3D" id="3.40.50.300">
    <property type="entry name" value="P-loop containing nucleotide triphosphate hydrolases"/>
    <property type="match status" value="1"/>
</dbReference>
<evidence type="ECO:0000256" key="3">
    <source>
        <dbReference type="ARBA" id="ARBA00022840"/>
    </source>
</evidence>
<dbReference type="CDD" id="cd03214">
    <property type="entry name" value="ABC_Iron-Siderophores_B12_Hemin"/>
    <property type="match status" value="1"/>
</dbReference>
<evidence type="ECO:0000256" key="1">
    <source>
        <dbReference type="ARBA" id="ARBA00022448"/>
    </source>
</evidence>
<organism evidence="7 8">
    <name type="scientific">Desulfobacca acetoxidans (strain ATCC 700848 / DSM 11109 / ASRB2)</name>
    <dbReference type="NCBI Taxonomy" id="880072"/>
    <lineage>
        <taxon>Bacteria</taxon>
        <taxon>Pseudomonadati</taxon>
        <taxon>Thermodesulfobacteriota</taxon>
        <taxon>Desulfobaccia</taxon>
        <taxon>Desulfobaccales</taxon>
        <taxon>Desulfobaccaceae</taxon>
        <taxon>Desulfobacca</taxon>
    </lineage>
</organism>
<dbReference type="InterPro" id="IPR027417">
    <property type="entry name" value="P-loop_NTPase"/>
</dbReference>
<dbReference type="GO" id="GO:0016887">
    <property type="term" value="F:ATP hydrolysis activity"/>
    <property type="evidence" value="ECO:0007669"/>
    <property type="project" value="InterPro"/>
</dbReference>
<dbReference type="STRING" id="880072.Desac_0584"/>
<dbReference type="EMBL" id="CP002629">
    <property type="protein sequence ID" value="AEB08470.1"/>
    <property type="molecule type" value="Genomic_DNA"/>
</dbReference>
<gene>
    <name evidence="7" type="ordered locus">Desac_0584</name>
</gene>
<dbReference type="SMART" id="SM00382">
    <property type="entry name" value="AAA"/>
    <property type="match status" value="1"/>
</dbReference>
<evidence type="ECO:0000259" key="6">
    <source>
        <dbReference type="PROSITE" id="PS50893"/>
    </source>
</evidence>